<evidence type="ECO:0000313" key="3">
    <source>
        <dbReference type="Proteomes" id="UP000799118"/>
    </source>
</evidence>
<dbReference type="Proteomes" id="UP000799118">
    <property type="component" value="Unassembled WGS sequence"/>
</dbReference>
<dbReference type="PANTHER" id="PTHR47129:SF1">
    <property type="entry name" value="NMRA-LIKE DOMAIN-CONTAINING PROTEIN"/>
    <property type="match status" value="1"/>
</dbReference>
<reference evidence="2" key="1">
    <citation type="journal article" date="2019" name="Environ. Microbiol.">
        <title>Fungal ecological strategies reflected in gene transcription - a case study of two litter decomposers.</title>
        <authorList>
            <person name="Barbi F."/>
            <person name="Kohler A."/>
            <person name="Barry K."/>
            <person name="Baskaran P."/>
            <person name="Daum C."/>
            <person name="Fauchery L."/>
            <person name="Ihrmark K."/>
            <person name="Kuo A."/>
            <person name="LaButti K."/>
            <person name="Lipzen A."/>
            <person name="Morin E."/>
            <person name="Grigoriev I.V."/>
            <person name="Henrissat B."/>
            <person name="Lindahl B."/>
            <person name="Martin F."/>
        </authorList>
    </citation>
    <scope>NUCLEOTIDE SEQUENCE</scope>
    <source>
        <strain evidence="2">JB14</strain>
    </source>
</reference>
<dbReference type="InterPro" id="IPR052718">
    <property type="entry name" value="NmrA-type_oxidoreductase"/>
</dbReference>
<protein>
    <submittedName>
        <fullName evidence="2">NAD(P)-binding protein</fullName>
    </submittedName>
</protein>
<dbReference type="OrthoDB" id="419598at2759"/>
<accession>A0A6A4HUH2</accession>
<dbReference type="InterPro" id="IPR036291">
    <property type="entry name" value="NAD(P)-bd_dom_sf"/>
</dbReference>
<feature type="domain" description="NmrA-like" evidence="1">
    <location>
        <begin position="3"/>
        <end position="255"/>
    </location>
</feature>
<evidence type="ECO:0000259" key="1">
    <source>
        <dbReference type="Pfam" id="PF05368"/>
    </source>
</evidence>
<sequence length="315" mass="34768">MDNDKIAIFPASGKLGGSLTKYALKSIPSRDLVLIARYPSKLTGYLEAGATVRAADYDAPETLENAFSKVKTLFLISYPTFQHEHRSTAHKLAIDSARKSGVKHIFYSSLAFGGNTSHSIAHVMQAHLDTEKYLAELASQDPSFSYTSIREGLYSESFPMYTAFFDLQNPPAEICIPHNGSAPGIAWAKLDELGEASAALLARFSQAPNEFPYRNQLLLLSGARQWSLEETVQALSRVVGKEVSIREVSVDEYIAQPHVEARLTVKGNKMGREWATVFDALRDGEACVVTPLLEEILGRKPEEFEVTIRAILQNS</sequence>
<dbReference type="EMBL" id="ML769445">
    <property type="protein sequence ID" value="KAE9401471.1"/>
    <property type="molecule type" value="Genomic_DNA"/>
</dbReference>
<keyword evidence="3" id="KW-1185">Reference proteome</keyword>
<proteinExistence type="predicted"/>
<dbReference type="InterPro" id="IPR008030">
    <property type="entry name" value="NmrA-like"/>
</dbReference>
<organism evidence="2 3">
    <name type="scientific">Gymnopus androsaceus JB14</name>
    <dbReference type="NCBI Taxonomy" id="1447944"/>
    <lineage>
        <taxon>Eukaryota</taxon>
        <taxon>Fungi</taxon>
        <taxon>Dikarya</taxon>
        <taxon>Basidiomycota</taxon>
        <taxon>Agaricomycotina</taxon>
        <taxon>Agaricomycetes</taxon>
        <taxon>Agaricomycetidae</taxon>
        <taxon>Agaricales</taxon>
        <taxon>Marasmiineae</taxon>
        <taxon>Omphalotaceae</taxon>
        <taxon>Gymnopus</taxon>
    </lineage>
</organism>
<dbReference type="Gene3D" id="3.40.50.720">
    <property type="entry name" value="NAD(P)-binding Rossmann-like Domain"/>
    <property type="match status" value="1"/>
</dbReference>
<dbReference type="SUPFAM" id="SSF51735">
    <property type="entry name" value="NAD(P)-binding Rossmann-fold domains"/>
    <property type="match status" value="1"/>
</dbReference>
<dbReference type="AlphaFoldDB" id="A0A6A4HUH2"/>
<name>A0A6A4HUH2_9AGAR</name>
<dbReference type="Pfam" id="PF05368">
    <property type="entry name" value="NmrA"/>
    <property type="match status" value="1"/>
</dbReference>
<dbReference type="Gene3D" id="3.90.25.10">
    <property type="entry name" value="UDP-galactose 4-epimerase, domain 1"/>
    <property type="match status" value="1"/>
</dbReference>
<evidence type="ECO:0000313" key="2">
    <source>
        <dbReference type="EMBL" id="KAE9401471.1"/>
    </source>
</evidence>
<gene>
    <name evidence="2" type="ORF">BT96DRAFT_956516</name>
</gene>
<dbReference type="PANTHER" id="PTHR47129">
    <property type="entry name" value="QUINONE OXIDOREDUCTASE 2"/>
    <property type="match status" value="1"/>
</dbReference>